<evidence type="ECO:0000313" key="2">
    <source>
        <dbReference type="EMBL" id="PIO70918.1"/>
    </source>
</evidence>
<accession>A0A2G9UKX3</accession>
<protein>
    <submittedName>
        <fullName evidence="2">Uncharacterized protein</fullName>
    </submittedName>
</protein>
<feature type="compositionally biased region" description="Basic and acidic residues" evidence="1">
    <location>
        <begin position="26"/>
        <end position="63"/>
    </location>
</feature>
<organism evidence="2 3">
    <name type="scientific">Teladorsagia circumcincta</name>
    <name type="common">Brown stomach worm</name>
    <name type="synonym">Ostertagia circumcincta</name>
    <dbReference type="NCBI Taxonomy" id="45464"/>
    <lineage>
        <taxon>Eukaryota</taxon>
        <taxon>Metazoa</taxon>
        <taxon>Ecdysozoa</taxon>
        <taxon>Nematoda</taxon>
        <taxon>Chromadorea</taxon>
        <taxon>Rhabditida</taxon>
        <taxon>Rhabditina</taxon>
        <taxon>Rhabditomorpha</taxon>
        <taxon>Strongyloidea</taxon>
        <taxon>Trichostrongylidae</taxon>
        <taxon>Teladorsagia</taxon>
    </lineage>
</organism>
<proteinExistence type="predicted"/>
<gene>
    <name evidence="2" type="ORF">TELCIR_07198</name>
</gene>
<name>A0A2G9UKX3_TELCI</name>
<evidence type="ECO:0000313" key="3">
    <source>
        <dbReference type="Proteomes" id="UP000230423"/>
    </source>
</evidence>
<reference evidence="2 3" key="1">
    <citation type="submission" date="2015-09" db="EMBL/GenBank/DDBJ databases">
        <title>Draft genome of the parasitic nematode Teladorsagia circumcincta isolate WARC Sus (inbred).</title>
        <authorList>
            <person name="Mitreva M."/>
        </authorList>
    </citation>
    <scope>NUCLEOTIDE SEQUENCE [LARGE SCALE GENOMIC DNA]</scope>
    <source>
        <strain evidence="2 3">S</strain>
    </source>
</reference>
<feature type="region of interest" description="Disordered" evidence="1">
    <location>
        <begin position="1"/>
        <end position="66"/>
    </location>
</feature>
<dbReference type="AlphaFoldDB" id="A0A2G9UKX3"/>
<sequence>MSTHGAHDDVLERSYGDLIDIPRNTEPVHPEPPRYEFEEHKHEEHKHEEHKHQPEHEHDHEHYGAPSLDLYPSQCKVLRSDEVTYLWSSTILKALLGVNRKLIDC</sequence>
<dbReference type="Proteomes" id="UP000230423">
    <property type="component" value="Unassembled WGS sequence"/>
</dbReference>
<evidence type="ECO:0000256" key="1">
    <source>
        <dbReference type="SAM" id="MobiDB-lite"/>
    </source>
</evidence>
<dbReference type="EMBL" id="KZ346114">
    <property type="protein sequence ID" value="PIO70918.1"/>
    <property type="molecule type" value="Genomic_DNA"/>
</dbReference>
<keyword evidence="3" id="KW-1185">Reference proteome</keyword>
<feature type="compositionally biased region" description="Basic and acidic residues" evidence="1">
    <location>
        <begin position="1"/>
        <end position="15"/>
    </location>
</feature>